<evidence type="ECO:0000259" key="2">
    <source>
        <dbReference type="Pfam" id="PF19251"/>
    </source>
</evidence>
<accession>G9E5Z8</accession>
<sequence>MADPVSLMAVAGLVFAGRNLSKKKEVTPPPSTAPPPPPPPVNVEDPNFIQDSFVSRVDVPHKTEVSSFADISRQERSNGQEVLDMRNRMYDTGRMNNLSPIEKQLVGPGLGVDPNVPATGGYQQMFRVNPINVGEYRLTTLPGRSGPAHDISGGRPAVVGRLGHNRPEKTTHLPSRLPTVPGRAQGMTGVVVRNEHERTKRTTNRSETGLRTDGLGFNPAKKMISAQTLAQDPTRFKSDRNDTQFAYYNQPAPGISNFKGAYTNSAAAQVTQKNNVELMKYGFRPEDRRGKPNRMGNAGRMNVRESALKQGGRLTAVRSDTSRIDGRFNAANGGWTQNYQQKPFHQFNAYKGNANPNCGSLDIAKRQLENNPLAHSISQ</sequence>
<dbReference type="Proteomes" id="UP000232710">
    <property type="component" value="Segment"/>
</dbReference>
<feature type="compositionally biased region" description="Pro residues" evidence="1">
    <location>
        <begin position="27"/>
        <end position="41"/>
    </location>
</feature>
<evidence type="ECO:0000256" key="1">
    <source>
        <dbReference type="SAM" id="MobiDB-lite"/>
    </source>
</evidence>
<feature type="region of interest" description="Disordered" evidence="1">
    <location>
        <begin position="19"/>
        <end position="44"/>
    </location>
</feature>
<proteinExistence type="predicted"/>
<gene>
    <name evidence="3" type="ORF">MPXG_00027</name>
</gene>
<reference evidence="3 4" key="1">
    <citation type="submission" date="2010-12" db="EMBL/GenBank/DDBJ databases">
        <title>The Genome Sequence of Micromonas pusilla virus SP1.</title>
        <authorList>
            <consortium name="The Broad Institute Genome Sequencing Platform"/>
            <person name="Henn M.R."/>
            <person name="Suttle C."/>
            <person name="Winget D."/>
            <person name="Chan A."/>
            <person name="Levin J."/>
            <person name="Malboeuf C."/>
            <person name="Casali M."/>
            <person name="Russ C."/>
            <person name="Lennon N."/>
            <person name="Chapman S.B."/>
            <person name="Erlich R."/>
            <person name="Young S.K."/>
            <person name="Yandava C."/>
            <person name="Zeng Q."/>
            <person name="Alvarado L."/>
            <person name="Anderson S."/>
            <person name="Berlin A."/>
            <person name="Chen Z."/>
            <person name="Freedman E."/>
            <person name="Gellesch M."/>
            <person name="Goldberg J."/>
            <person name="Green L."/>
            <person name="Griggs A."/>
            <person name="Gujja S."/>
            <person name="Heilman E.R."/>
            <person name="Heiman D."/>
            <person name="Hollinger A."/>
            <person name="Howarth C."/>
            <person name="Larson L."/>
            <person name="Mehta T."/>
            <person name="Pearson M."/>
            <person name="Roberts A."/>
            <person name="Ryan E."/>
            <person name="Saif S."/>
            <person name="Shea T."/>
            <person name="Shenoy N."/>
            <person name="Sisk P."/>
            <person name="Stolte C."/>
            <person name="Sykes S."/>
            <person name="White J."/>
            <person name="Haas B."/>
            <person name="Nusbaum C."/>
            <person name="Birren B."/>
        </authorList>
    </citation>
    <scope>NUCLEOTIDE SEQUENCE [LARGE SCALE GENOMIC DNA]</scope>
    <source>
        <strain evidence="3 4">SP1</strain>
    </source>
</reference>
<keyword evidence="4" id="KW-1185">Reference proteome</keyword>
<organism evidence="3 4">
    <name type="scientific">Micromonas pusilla virus SP1</name>
    <name type="common">MpV-SP1</name>
    <dbReference type="NCBI Taxonomy" id="373996"/>
    <lineage>
        <taxon>Viruses</taxon>
        <taxon>Varidnaviria</taxon>
        <taxon>Bamfordvirae</taxon>
        <taxon>Nucleocytoviricota</taxon>
        <taxon>Megaviricetes</taxon>
        <taxon>Algavirales</taxon>
        <taxon>Phycodnaviridae</taxon>
        <taxon>Prasinovirus</taxon>
        <taxon>Prasinovirus micromonas</taxon>
    </lineage>
</organism>
<organismHost>
    <name type="scientific">Micromonas pusilla</name>
    <name type="common">Picoplanktonic green alga</name>
    <name type="synonym">Chromulina pusilla</name>
    <dbReference type="NCBI Taxonomy" id="38833"/>
</organismHost>
<dbReference type="EMBL" id="JF974320">
    <property type="protein sequence ID" value="AET84825.1"/>
    <property type="molecule type" value="Genomic_DNA"/>
</dbReference>
<protein>
    <recommendedName>
        <fullName evidence="2">DUF5899 domain-containing protein</fullName>
    </recommendedName>
</protein>
<dbReference type="InterPro" id="IPR045418">
    <property type="entry name" value="P2_DUF5899"/>
</dbReference>
<name>G9E5Z8_MPSP1</name>
<evidence type="ECO:0000313" key="4">
    <source>
        <dbReference type="Proteomes" id="UP000232710"/>
    </source>
</evidence>
<dbReference type="Pfam" id="PF19251">
    <property type="entry name" value="DUF5899"/>
    <property type="match status" value="1"/>
</dbReference>
<feature type="domain" description="DUF5899" evidence="2">
    <location>
        <begin position="80"/>
        <end position="215"/>
    </location>
</feature>
<evidence type="ECO:0000313" key="3">
    <source>
        <dbReference type="EMBL" id="AET84825.1"/>
    </source>
</evidence>
<feature type="region of interest" description="Disordered" evidence="1">
    <location>
        <begin position="199"/>
        <end position="218"/>
    </location>
</feature>